<proteinExistence type="inferred from homology"/>
<dbReference type="InterPro" id="IPR036291">
    <property type="entry name" value="NAD(P)-bd_dom_sf"/>
</dbReference>
<dbReference type="InterPro" id="IPR008927">
    <property type="entry name" value="6-PGluconate_DH-like_C_sf"/>
</dbReference>
<dbReference type="PIRSF" id="PIRSF000103">
    <property type="entry name" value="HIBADH"/>
    <property type="match status" value="1"/>
</dbReference>
<gene>
    <name evidence="6" type="ORF">ACFFP1_17395</name>
</gene>
<evidence type="ECO:0000313" key="6">
    <source>
        <dbReference type="EMBL" id="MFB9821269.1"/>
    </source>
</evidence>
<dbReference type="Proteomes" id="UP001589702">
    <property type="component" value="Unassembled WGS sequence"/>
</dbReference>
<comment type="caution">
    <text evidence="6">The sequence shown here is derived from an EMBL/GenBank/DDBJ whole genome shotgun (WGS) entry which is preliminary data.</text>
</comment>
<keyword evidence="2 6" id="KW-0560">Oxidoreductase</keyword>
<dbReference type="InterPro" id="IPR002204">
    <property type="entry name" value="3-OH-isobutyrate_DH-rel_CS"/>
</dbReference>
<dbReference type="NCBIfam" id="TIGR01505">
    <property type="entry name" value="tartro_sem_red"/>
    <property type="match status" value="1"/>
</dbReference>
<evidence type="ECO:0000313" key="7">
    <source>
        <dbReference type="Proteomes" id="UP001589702"/>
    </source>
</evidence>
<dbReference type="InterPro" id="IPR015815">
    <property type="entry name" value="HIBADH-related"/>
</dbReference>
<evidence type="ECO:0000256" key="1">
    <source>
        <dbReference type="ARBA" id="ARBA00009080"/>
    </source>
</evidence>
<evidence type="ECO:0000256" key="3">
    <source>
        <dbReference type="ARBA" id="ARBA00023027"/>
    </source>
</evidence>
<keyword evidence="7" id="KW-1185">Reference proteome</keyword>
<dbReference type="RefSeq" id="WP_268819641.1">
    <property type="nucleotide sequence ID" value="NZ_BAAAWN010000001.1"/>
</dbReference>
<accession>A0ABV5Y3X7</accession>
<comment type="similarity">
    <text evidence="1">Belongs to the HIBADH-related family.</text>
</comment>
<dbReference type="SUPFAM" id="SSF51735">
    <property type="entry name" value="NAD(P)-binding Rossmann-fold domains"/>
    <property type="match status" value="1"/>
</dbReference>
<protein>
    <submittedName>
        <fullName evidence="6">2-hydroxy-3-oxopropionate reductase</fullName>
        <ecNumber evidence="6">1.1.1.60</ecNumber>
    </submittedName>
</protein>
<dbReference type="InterPro" id="IPR013328">
    <property type="entry name" value="6PGD_dom2"/>
</dbReference>
<dbReference type="SUPFAM" id="SSF48179">
    <property type="entry name" value="6-phosphogluconate dehydrogenase C-terminal domain-like"/>
    <property type="match status" value="1"/>
</dbReference>
<dbReference type="GO" id="GO:0008679">
    <property type="term" value="F:2-hydroxy-3-oxopropionate reductase activity"/>
    <property type="evidence" value="ECO:0007669"/>
    <property type="project" value="UniProtKB-EC"/>
</dbReference>
<reference evidence="6 7" key="1">
    <citation type="submission" date="2024-09" db="EMBL/GenBank/DDBJ databases">
        <authorList>
            <person name="Sun Q."/>
            <person name="Mori K."/>
        </authorList>
    </citation>
    <scope>NUCLEOTIDE SEQUENCE [LARGE SCALE GENOMIC DNA]</scope>
    <source>
        <strain evidence="6 7">JCM 1334</strain>
    </source>
</reference>
<name>A0ABV5Y3X7_ARTRM</name>
<evidence type="ECO:0000256" key="2">
    <source>
        <dbReference type="ARBA" id="ARBA00023002"/>
    </source>
</evidence>
<dbReference type="InterPro" id="IPR006398">
    <property type="entry name" value="Tartro_sem_red"/>
</dbReference>
<evidence type="ECO:0000259" key="4">
    <source>
        <dbReference type="Pfam" id="PF03446"/>
    </source>
</evidence>
<dbReference type="PANTHER" id="PTHR43060">
    <property type="entry name" value="3-HYDROXYISOBUTYRATE DEHYDROGENASE-LIKE 1, MITOCHONDRIAL-RELATED"/>
    <property type="match status" value="1"/>
</dbReference>
<dbReference type="EC" id="1.1.1.60" evidence="6"/>
<feature type="domain" description="3-hydroxyisobutyrate dehydrogenase-like NAD-binding" evidence="5">
    <location>
        <begin position="185"/>
        <end position="303"/>
    </location>
</feature>
<dbReference type="Gene3D" id="1.10.1040.10">
    <property type="entry name" value="N-(1-d-carboxylethyl)-l-norvaline Dehydrogenase, domain 2"/>
    <property type="match status" value="1"/>
</dbReference>
<keyword evidence="3" id="KW-0520">NAD</keyword>
<feature type="domain" description="6-phosphogluconate dehydrogenase NADP-binding" evidence="4">
    <location>
        <begin position="23"/>
        <end position="182"/>
    </location>
</feature>
<evidence type="ECO:0000259" key="5">
    <source>
        <dbReference type="Pfam" id="PF14833"/>
    </source>
</evidence>
<organism evidence="6 7">
    <name type="scientific">Arthrobacter ramosus</name>
    <dbReference type="NCBI Taxonomy" id="1672"/>
    <lineage>
        <taxon>Bacteria</taxon>
        <taxon>Bacillati</taxon>
        <taxon>Actinomycetota</taxon>
        <taxon>Actinomycetes</taxon>
        <taxon>Micrococcales</taxon>
        <taxon>Micrococcaceae</taxon>
        <taxon>Arthrobacter</taxon>
    </lineage>
</organism>
<dbReference type="InterPro" id="IPR029154">
    <property type="entry name" value="HIBADH-like_NADP-bd"/>
</dbReference>
<dbReference type="Pfam" id="PF14833">
    <property type="entry name" value="NAD_binding_11"/>
    <property type="match status" value="1"/>
</dbReference>
<dbReference type="Pfam" id="PF03446">
    <property type="entry name" value="NAD_binding_2"/>
    <property type="match status" value="1"/>
</dbReference>
<sequence length="312" mass="31892">MRASWVQHTWAKTKTSVRKIMSNVAVIGLGIMGLPMAINLVKAGHTVTGFNRSQDKIDKLVSEGGKGATSIADAVKDADVVITMVPDSPDVEGVVSGPDGVFANAKKGTLWIDASSIRPDVAARLSADAVAAGIRPLDAPVSGGEQGAVDAVLSIMVGGDAADFEAAQDVLNAVGKTIVHVGPSGSGQTVKAANQLIVAVNIEVLGEAIAFLEAYGVDTDAALKVLGGGLAGSKVLDQKGQKMLDRNFDPGFRLALHHKDLGIVTSAAREANVAIPLGAVVAQLVAATVNQGNGGLDHSGLFKQVLQLSGRK</sequence>
<dbReference type="PANTHER" id="PTHR43060:SF15">
    <property type="entry name" value="3-HYDROXYISOBUTYRATE DEHYDROGENASE-LIKE 1, MITOCHONDRIAL-RELATED"/>
    <property type="match status" value="1"/>
</dbReference>
<dbReference type="Gene3D" id="3.40.50.720">
    <property type="entry name" value="NAD(P)-binding Rossmann-like Domain"/>
    <property type="match status" value="1"/>
</dbReference>
<dbReference type="PROSITE" id="PS00895">
    <property type="entry name" value="3_HYDROXYISOBUT_DH"/>
    <property type="match status" value="1"/>
</dbReference>
<dbReference type="InterPro" id="IPR006115">
    <property type="entry name" value="6PGDH_NADP-bd"/>
</dbReference>
<dbReference type="EMBL" id="JBHMBC010000030">
    <property type="protein sequence ID" value="MFB9821269.1"/>
    <property type="molecule type" value="Genomic_DNA"/>
</dbReference>